<evidence type="ECO:0000313" key="3">
    <source>
        <dbReference type="EMBL" id="SED67447.1"/>
    </source>
</evidence>
<evidence type="ECO:0000259" key="2">
    <source>
        <dbReference type="Pfam" id="PF25967"/>
    </source>
</evidence>
<sequence>MGVTRRIIFPALRILVWAVIAVALVQLAFGGGSPTQPDTEAPQDEPHADFTEPQIEVTTASITNTVEIAGTVVADAAVPAPAEQEGYILWFEVSDGAEVTEGDRLLVVQQEIPRDPVESTDEDGNITVTEQEPQVISSVVKAPASGIVDFKVLANQTVTIGDVVATVDPGTHSVIGSLTPEQQYRLIDAPSEGEVTVPNGPAPFTCSNLTTGTSSSADGGSTGPSNPDSVAPEGDAPGGTTVQASCSVPDDVTVFPGLTATLTITTGSVEDALVLPVTAVQGRFETGNVWLPADEGEPAEHEVSLGLTDGEVVQITDGLEAGDLVLEFIPIGDEEPIDPYARDQEMVG</sequence>
<name>A0A1H5CLH0_9MICO</name>
<dbReference type="Gene3D" id="2.40.420.20">
    <property type="match status" value="1"/>
</dbReference>
<dbReference type="Pfam" id="PF25967">
    <property type="entry name" value="RND-MFP_C"/>
    <property type="match status" value="1"/>
</dbReference>
<proteinExistence type="predicted"/>
<dbReference type="GO" id="GO:0015562">
    <property type="term" value="F:efflux transmembrane transporter activity"/>
    <property type="evidence" value="ECO:0007669"/>
    <property type="project" value="TreeGrafter"/>
</dbReference>
<dbReference type="STRING" id="648782.SAMN04488554_0405"/>
<dbReference type="Proteomes" id="UP000199220">
    <property type="component" value="Unassembled WGS sequence"/>
</dbReference>
<evidence type="ECO:0000313" key="4">
    <source>
        <dbReference type="Proteomes" id="UP000199220"/>
    </source>
</evidence>
<dbReference type="PANTHER" id="PTHR30469">
    <property type="entry name" value="MULTIDRUG RESISTANCE PROTEIN MDTA"/>
    <property type="match status" value="1"/>
</dbReference>
<feature type="domain" description="Multidrug resistance protein MdtA-like C-terminal permuted SH3" evidence="2">
    <location>
        <begin position="271"/>
        <end position="325"/>
    </location>
</feature>
<protein>
    <recommendedName>
        <fullName evidence="2">Multidrug resistance protein MdtA-like C-terminal permuted SH3 domain-containing protein</fullName>
    </recommendedName>
</protein>
<feature type="region of interest" description="Disordered" evidence="1">
    <location>
        <begin position="207"/>
        <end position="241"/>
    </location>
</feature>
<dbReference type="RefSeq" id="WP_245708624.1">
    <property type="nucleotide sequence ID" value="NZ_FNTX01000001.1"/>
</dbReference>
<dbReference type="InterPro" id="IPR058627">
    <property type="entry name" value="MdtA-like_C"/>
</dbReference>
<gene>
    <name evidence="3" type="ORF">SAMN04488554_0405</name>
</gene>
<keyword evidence="4" id="KW-1185">Reference proteome</keyword>
<dbReference type="GO" id="GO:1990281">
    <property type="term" value="C:efflux pump complex"/>
    <property type="evidence" value="ECO:0007669"/>
    <property type="project" value="TreeGrafter"/>
</dbReference>
<reference evidence="4" key="1">
    <citation type="submission" date="2016-10" db="EMBL/GenBank/DDBJ databases">
        <authorList>
            <person name="Varghese N."/>
            <person name="Submissions S."/>
        </authorList>
    </citation>
    <scope>NUCLEOTIDE SEQUENCE [LARGE SCALE GENOMIC DNA]</scope>
    <source>
        <strain evidence="4">DSM 21368</strain>
    </source>
</reference>
<feature type="compositionally biased region" description="Low complexity" evidence="1">
    <location>
        <begin position="210"/>
        <end position="219"/>
    </location>
</feature>
<evidence type="ECO:0000256" key="1">
    <source>
        <dbReference type="SAM" id="MobiDB-lite"/>
    </source>
</evidence>
<organism evidence="3 4">
    <name type="scientific">Ruania alba</name>
    <dbReference type="NCBI Taxonomy" id="648782"/>
    <lineage>
        <taxon>Bacteria</taxon>
        <taxon>Bacillati</taxon>
        <taxon>Actinomycetota</taxon>
        <taxon>Actinomycetes</taxon>
        <taxon>Micrococcales</taxon>
        <taxon>Ruaniaceae</taxon>
        <taxon>Ruania</taxon>
    </lineage>
</organism>
<dbReference type="EMBL" id="FNTX01000001">
    <property type="protein sequence ID" value="SED67447.1"/>
    <property type="molecule type" value="Genomic_DNA"/>
</dbReference>
<dbReference type="PANTHER" id="PTHR30469:SF38">
    <property type="entry name" value="HLYD FAMILY SECRETION PROTEIN"/>
    <property type="match status" value="1"/>
</dbReference>
<accession>A0A1H5CLH0</accession>
<dbReference type="AlphaFoldDB" id="A0A1H5CLH0"/>